<feature type="non-terminal residue" evidence="1">
    <location>
        <position position="1"/>
    </location>
</feature>
<dbReference type="InterPro" id="IPR036691">
    <property type="entry name" value="Endo/exonu/phosph_ase_sf"/>
</dbReference>
<dbReference type="PANTHER" id="PTHR46890:SF48">
    <property type="entry name" value="RNA-DIRECTED DNA POLYMERASE"/>
    <property type="match status" value="1"/>
</dbReference>
<proteinExistence type="predicted"/>
<gene>
    <name evidence="1" type="ORF">CFOL_v3_35317</name>
</gene>
<reference evidence="2" key="1">
    <citation type="submission" date="2016-04" db="EMBL/GenBank/DDBJ databases">
        <title>Cephalotus genome sequencing.</title>
        <authorList>
            <person name="Fukushima K."/>
            <person name="Hasebe M."/>
            <person name="Fang X."/>
        </authorList>
    </citation>
    <scope>NUCLEOTIDE SEQUENCE [LARGE SCALE GENOMIC DNA]</scope>
    <source>
        <strain evidence="2">cv. St1</strain>
    </source>
</reference>
<name>A0A1Q3DHM2_CEPFO</name>
<dbReference type="InParanoid" id="A0A1Q3DHM2"/>
<protein>
    <recommendedName>
        <fullName evidence="3">Exo_endo_phos domain-containing protein</fullName>
    </recommendedName>
</protein>
<evidence type="ECO:0000313" key="1">
    <source>
        <dbReference type="EMBL" id="GAV91932.1"/>
    </source>
</evidence>
<dbReference type="SUPFAM" id="SSF56219">
    <property type="entry name" value="DNase I-like"/>
    <property type="match status" value="1"/>
</dbReference>
<dbReference type="OrthoDB" id="1937198at2759"/>
<dbReference type="EMBL" id="BDDD01008400">
    <property type="protein sequence ID" value="GAV91932.1"/>
    <property type="molecule type" value="Genomic_DNA"/>
</dbReference>
<evidence type="ECO:0000313" key="2">
    <source>
        <dbReference type="Proteomes" id="UP000187406"/>
    </source>
</evidence>
<dbReference type="Proteomes" id="UP000187406">
    <property type="component" value="Unassembled WGS sequence"/>
</dbReference>
<dbReference type="AlphaFoldDB" id="A0A1Q3DHM2"/>
<accession>A0A1Q3DHM2</accession>
<sequence>IYGLCDSPARKQLWSDIIFCSNRCKKTPWTLLGDFNVTRFSHEHNNNGRVTKAMEEFNSAIAKKLDRALGNCKWFKIFGDSIVHTYNQGISDHAPLSIQLMQQAQSAGRPFKFVNFWANHPDFLNLVRHVWSQTYEGSPLRIIQLKLKSLKPHLKKLSTRPDLVTTRLRQELEKVQLELDGKPEDVELKKQEIRLRNELAISTKNEEVFFKQKSRIHWLQEGDSNTAFFHIVVKVRQSKNHFVKIQNEQGLWLETKQEIAQDGIDYFKNLLGHQGRQLHQVTDYPKRLSADHENILGSPVTRHEVEKAFYSLNPNKAPAPDGYNGYFCVKAWQVIGDECVEAVFFASYSMPQTLNATILALIPKCSNPSRYADFLPISCCNFLYKVITKILANRIKLWLHHIIYPAQSAFIGGRQIEDNILLAQ</sequence>
<keyword evidence="2" id="KW-1185">Reference proteome</keyword>
<dbReference type="Gene3D" id="3.60.10.10">
    <property type="entry name" value="Endonuclease/exonuclease/phosphatase"/>
    <property type="match status" value="1"/>
</dbReference>
<organism evidence="1 2">
    <name type="scientific">Cephalotus follicularis</name>
    <name type="common">Albany pitcher plant</name>
    <dbReference type="NCBI Taxonomy" id="3775"/>
    <lineage>
        <taxon>Eukaryota</taxon>
        <taxon>Viridiplantae</taxon>
        <taxon>Streptophyta</taxon>
        <taxon>Embryophyta</taxon>
        <taxon>Tracheophyta</taxon>
        <taxon>Spermatophyta</taxon>
        <taxon>Magnoliopsida</taxon>
        <taxon>eudicotyledons</taxon>
        <taxon>Gunneridae</taxon>
        <taxon>Pentapetalae</taxon>
        <taxon>rosids</taxon>
        <taxon>fabids</taxon>
        <taxon>Oxalidales</taxon>
        <taxon>Cephalotaceae</taxon>
        <taxon>Cephalotus</taxon>
    </lineage>
</organism>
<comment type="caution">
    <text evidence="1">The sequence shown here is derived from an EMBL/GenBank/DDBJ whole genome shotgun (WGS) entry which is preliminary data.</text>
</comment>
<dbReference type="InterPro" id="IPR052343">
    <property type="entry name" value="Retrotransposon-Effector_Assoc"/>
</dbReference>
<evidence type="ECO:0008006" key="3">
    <source>
        <dbReference type="Google" id="ProtNLM"/>
    </source>
</evidence>
<dbReference type="PANTHER" id="PTHR46890">
    <property type="entry name" value="NON-LTR RETROLELEMENT REVERSE TRANSCRIPTASE-LIKE PROTEIN-RELATED"/>
    <property type="match status" value="1"/>
</dbReference>